<organism evidence="1 2">
    <name type="scientific">Clitoria ternatea</name>
    <name type="common">Butterfly pea</name>
    <dbReference type="NCBI Taxonomy" id="43366"/>
    <lineage>
        <taxon>Eukaryota</taxon>
        <taxon>Viridiplantae</taxon>
        <taxon>Streptophyta</taxon>
        <taxon>Embryophyta</taxon>
        <taxon>Tracheophyta</taxon>
        <taxon>Spermatophyta</taxon>
        <taxon>Magnoliopsida</taxon>
        <taxon>eudicotyledons</taxon>
        <taxon>Gunneridae</taxon>
        <taxon>Pentapetalae</taxon>
        <taxon>rosids</taxon>
        <taxon>fabids</taxon>
        <taxon>Fabales</taxon>
        <taxon>Fabaceae</taxon>
        <taxon>Papilionoideae</taxon>
        <taxon>50 kb inversion clade</taxon>
        <taxon>NPAAA clade</taxon>
        <taxon>indigoferoid/millettioid clade</taxon>
        <taxon>Phaseoleae</taxon>
        <taxon>Clitoria</taxon>
    </lineage>
</organism>
<gene>
    <name evidence="1" type="ORF">RJT34_15882</name>
</gene>
<accession>A0AAN9J687</accession>
<dbReference type="AlphaFoldDB" id="A0AAN9J687"/>
<keyword evidence="2" id="KW-1185">Reference proteome</keyword>
<dbReference type="EMBL" id="JAYKXN010000004">
    <property type="protein sequence ID" value="KAK7293022.1"/>
    <property type="molecule type" value="Genomic_DNA"/>
</dbReference>
<evidence type="ECO:0000313" key="2">
    <source>
        <dbReference type="Proteomes" id="UP001359559"/>
    </source>
</evidence>
<dbReference type="Proteomes" id="UP001359559">
    <property type="component" value="Unassembled WGS sequence"/>
</dbReference>
<protein>
    <submittedName>
        <fullName evidence="1">Uncharacterized protein</fullName>
    </submittedName>
</protein>
<name>A0AAN9J687_CLITE</name>
<proteinExistence type="predicted"/>
<evidence type="ECO:0000313" key="1">
    <source>
        <dbReference type="EMBL" id="KAK7293022.1"/>
    </source>
</evidence>
<sequence length="152" mass="17987">MIRHGEEDVFHVLMGYAHAVEVWGRLGFRGIPGFDATDQFLWMKRMVSTRKTTFFLAALWWVWCWWKNDIFETSKWTLDLVLRKIATSNDDFLNYMGPESIMNPNLLKRVAPVRNELKMNWMVAMTQTRVIRDLVEQFVTMHQTGRIDSLVS</sequence>
<comment type="caution">
    <text evidence="1">The sequence shown here is derived from an EMBL/GenBank/DDBJ whole genome shotgun (WGS) entry which is preliminary data.</text>
</comment>
<reference evidence="1 2" key="1">
    <citation type="submission" date="2024-01" db="EMBL/GenBank/DDBJ databases">
        <title>The genomes of 5 underutilized Papilionoideae crops provide insights into root nodulation and disease resistance.</title>
        <authorList>
            <person name="Yuan L."/>
        </authorList>
    </citation>
    <scope>NUCLEOTIDE SEQUENCE [LARGE SCALE GENOMIC DNA]</scope>
    <source>
        <strain evidence="1">LY-2023</strain>
        <tissue evidence="1">Leaf</tissue>
    </source>
</reference>